<comment type="caution">
    <text evidence="5">The sequence shown here is derived from an EMBL/GenBank/DDBJ whole genome shotgun (WGS) entry which is preliminary data.</text>
</comment>
<dbReference type="Pfam" id="PF00234">
    <property type="entry name" value="Tryp_alpha_amyl"/>
    <property type="match status" value="1"/>
</dbReference>
<reference evidence="5 6" key="1">
    <citation type="submission" date="2024-04" db="EMBL/GenBank/DDBJ databases">
        <title>Genome assembly C_amara_ONT_v2.</title>
        <authorList>
            <person name="Yant L."/>
            <person name="Moore C."/>
            <person name="Slenker M."/>
        </authorList>
    </citation>
    <scope>NUCLEOTIDE SEQUENCE [LARGE SCALE GENOMIC DNA]</scope>
    <source>
        <tissue evidence="5">Leaf</tissue>
    </source>
</reference>
<feature type="domain" description="Bifunctional inhibitor/plant lipid transfer protein/seed storage helical" evidence="4">
    <location>
        <begin position="38"/>
        <end position="98"/>
    </location>
</feature>
<proteinExistence type="predicted"/>
<feature type="chain" id="PRO_5044830856" evidence="3">
    <location>
        <begin position="25"/>
        <end position="99"/>
    </location>
</feature>
<keyword evidence="1" id="KW-0813">Transport</keyword>
<dbReference type="PANTHER" id="PTHR33214">
    <property type="entry name" value="BIFUNCTIONAL INHIBITOR/LIPID-TRANSFER PROTEIN/SEED STORAGE 2S ALBUMIN SUPERFAMILY PROTEIN"/>
    <property type="match status" value="1"/>
</dbReference>
<accession>A0ABD1AUI0</accession>
<dbReference type="CDD" id="cd01959">
    <property type="entry name" value="nsLTP2"/>
    <property type="match status" value="1"/>
</dbReference>
<dbReference type="Proteomes" id="UP001558713">
    <property type="component" value="Unassembled WGS sequence"/>
</dbReference>
<dbReference type="InterPro" id="IPR016140">
    <property type="entry name" value="Bifunc_inhib/LTP/seed_store"/>
</dbReference>
<dbReference type="InterPro" id="IPR036312">
    <property type="entry name" value="Bifun_inhib/LTP/seed_sf"/>
</dbReference>
<sequence>MKFTTPMFITFVIVAMSSLSPARATEADCFAECFIFDLITCFPAMTFGGDPCKECCAKLVEQKSCLCSYIQDPMLSIFSTSPNAAKVLAACKVPAPTCS</sequence>
<keyword evidence="6" id="KW-1185">Reference proteome</keyword>
<evidence type="ECO:0000259" key="4">
    <source>
        <dbReference type="Pfam" id="PF00234"/>
    </source>
</evidence>
<dbReference type="PANTHER" id="PTHR33214:SF47">
    <property type="entry name" value="BIFUNCTIONAL INHIBITOR_LIPID-TRANSFER PROTEIN_SEED STORAGE 2S ALBUMIN SUPERFAMILY PROTEIN"/>
    <property type="match status" value="1"/>
</dbReference>
<dbReference type="AlphaFoldDB" id="A0ABD1AUI0"/>
<dbReference type="GO" id="GO:0008289">
    <property type="term" value="F:lipid binding"/>
    <property type="evidence" value="ECO:0007669"/>
    <property type="project" value="UniProtKB-KW"/>
</dbReference>
<evidence type="ECO:0000313" key="5">
    <source>
        <dbReference type="EMBL" id="KAL1207024.1"/>
    </source>
</evidence>
<keyword evidence="2" id="KW-0446">Lipid-binding</keyword>
<dbReference type="SUPFAM" id="SSF47699">
    <property type="entry name" value="Bifunctional inhibitor/lipid-transfer protein/seed storage 2S albumin"/>
    <property type="match status" value="1"/>
</dbReference>
<evidence type="ECO:0000256" key="1">
    <source>
        <dbReference type="ARBA" id="ARBA00022448"/>
    </source>
</evidence>
<dbReference type="InterPro" id="IPR033872">
    <property type="entry name" value="nsLTP2"/>
</dbReference>
<feature type="signal peptide" evidence="3">
    <location>
        <begin position="1"/>
        <end position="24"/>
    </location>
</feature>
<gene>
    <name evidence="5" type="ORF">V5N11_029838</name>
</gene>
<evidence type="ECO:0000313" key="6">
    <source>
        <dbReference type="Proteomes" id="UP001558713"/>
    </source>
</evidence>
<evidence type="ECO:0000256" key="3">
    <source>
        <dbReference type="SAM" id="SignalP"/>
    </source>
</evidence>
<keyword evidence="3" id="KW-0732">Signal</keyword>
<dbReference type="EMBL" id="JBANAX010000489">
    <property type="protein sequence ID" value="KAL1207024.1"/>
    <property type="molecule type" value="Genomic_DNA"/>
</dbReference>
<dbReference type="Gene3D" id="1.10.110.10">
    <property type="entry name" value="Plant lipid-transfer and hydrophobic proteins"/>
    <property type="match status" value="1"/>
</dbReference>
<name>A0ABD1AUI0_CARAN</name>
<organism evidence="5 6">
    <name type="scientific">Cardamine amara subsp. amara</name>
    <dbReference type="NCBI Taxonomy" id="228776"/>
    <lineage>
        <taxon>Eukaryota</taxon>
        <taxon>Viridiplantae</taxon>
        <taxon>Streptophyta</taxon>
        <taxon>Embryophyta</taxon>
        <taxon>Tracheophyta</taxon>
        <taxon>Spermatophyta</taxon>
        <taxon>Magnoliopsida</taxon>
        <taxon>eudicotyledons</taxon>
        <taxon>Gunneridae</taxon>
        <taxon>Pentapetalae</taxon>
        <taxon>rosids</taxon>
        <taxon>malvids</taxon>
        <taxon>Brassicales</taxon>
        <taxon>Brassicaceae</taxon>
        <taxon>Cardamineae</taxon>
        <taxon>Cardamine</taxon>
    </lineage>
</organism>
<evidence type="ECO:0000256" key="2">
    <source>
        <dbReference type="ARBA" id="ARBA00023121"/>
    </source>
</evidence>
<protein>
    <submittedName>
        <fullName evidence="5">Non-specific lipid-transfer protein AKCS9</fullName>
    </submittedName>
</protein>